<dbReference type="EMBL" id="JAHRIQ010044183">
    <property type="protein sequence ID" value="MEQ2235117.1"/>
    <property type="molecule type" value="Genomic_DNA"/>
</dbReference>
<dbReference type="Proteomes" id="UP001482620">
    <property type="component" value="Unassembled WGS sequence"/>
</dbReference>
<feature type="signal peptide" evidence="1">
    <location>
        <begin position="1"/>
        <end position="18"/>
    </location>
</feature>
<sequence length="187" mass="19925">MACLHFGYLLPLSNLLQAISHMSRQILLVTGSTRRSQPVGLESSLCRNTQTSVFQKPSQGFGHKGVGSELISWPHHSDDAPQWKTAGVVGALLLPGNIACPESNPPPACQSEVEQHSDPYRVTELGVQGCAVRPHLHHGAGELGCGTVAAGHEPLWIGWLVLASLLAVGPPPGRCVYHPWGVKSVAR</sequence>
<evidence type="ECO:0000313" key="2">
    <source>
        <dbReference type="EMBL" id="MEQ2235117.1"/>
    </source>
</evidence>
<feature type="chain" id="PRO_5045216704" evidence="1">
    <location>
        <begin position="19"/>
        <end position="187"/>
    </location>
</feature>
<reference evidence="2 3" key="1">
    <citation type="submission" date="2021-06" db="EMBL/GenBank/DDBJ databases">
        <authorList>
            <person name="Palmer J.M."/>
        </authorList>
    </citation>
    <scope>NUCLEOTIDE SEQUENCE [LARGE SCALE GENOMIC DNA]</scope>
    <source>
        <strain evidence="3">if_2019</strain>
        <tissue evidence="2">Muscle</tissue>
    </source>
</reference>
<gene>
    <name evidence="2" type="ORF">ILYODFUR_038371</name>
</gene>
<comment type="caution">
    <text evidence="2">The sequence shown here is derived from an EMBL/GenBank/DDBJ whole genome shotgun (WGS) entry which is preliminary data.</text>
</comment>
<evidence type="ECO:0000313" key="3">
    <source>
        <dbReference type="Proteomes" id="UP001482620"/>
    </source>
</evidence>
<keyword evidence="3" id="KW-1185">Reference proteome</keyword>
<proteinExistence type="predicted"/>
<name>A0ABV0TUI5_9TELE</name>
<keyword evidence="1" id="KW-0732">Signal</keyword>
<accession>A0ABV0TUI5</accession>
<protein>
    <submittedName>
        <fullName evidence="2">Uncharacterized protein</fullName>
    </submittedName>
</protein>
<evidence type="ECO:0000256" key="1">
    <source>
        <dbReference type="SAM" id="SignalP"/>
    </source>
</evidence>
<organism evidence="2 3">
    <name type="scientific">Ilyodon furcidens</name>
    <name type="common">goldbreast splitfin</name>
    <dbReference type="NCBI Taxonomy" id="33524"/>
    <lineage>
        <taxon>Eukaryota</taxon>
        <taxon>Metazoa</taxon>
        <taxon>Chordata</taxon>
        <taxon>Craniata</taxon>
        <taxon>Vertebrata</taxon>
        <taxon>Euteleostomi</taxon>
        <taxon>Actinopterygii</taxon>
        <taxon>Neopterygii</taxon>
        <taxon>Teleostei</taxon>
        <taxon>Neoteleostei</taxon>
        <taxon>Acanthomorphata</taxon>
        <taxon>Ovalentaria</taxon>
        <taxon>Atherinomorphae</taxon>
        <taxon>Cyprinodontiformes</taxon>
        <taxon>Goodeidae</taxon>
        <taxon>Ilyodon</taxon>
    </lineage>
</organism>